<evidence type="ECO:0000256" key="4">
    <source>
        <dbReference type="ARBA" id="ARBA00022833"/>
    </source>
</evidence>
<dbReference type="Pfam" id="PF13662">
    <property type="entry name" value="Toprim_4"/>
    <property type="match status" value="1"/>
</dbReference>
<comment type="caution">
    <text evidence="9">The sequence shown here is derived from an EMBL/GenBank/DDBJ whole genome shotgun (WGS) entry which is preliminary data.</text>
</comment>
<keyword evidence="4 7" id="KW-0862">Zinc</keyword>
<organism evidence="9">
    <name type="scientific">Candidatus Caldatribacterium californiense</name>
    <dbReference type="NCBI Taxonomy" id="1454726"/>
    <lineage>
        <taxon>Bacteria</taxon>
        <taxon>Pseudomonadati</taxon>
        <taxon>Atribacterota</taxon>
        <taxon>Atribacteria</taxon>
        <taxon>Atribacterales</taxon>
        <taxon>Candidatus Caldatribacteriaceae</taxon>
        <taxon>Candidatus Caldatribacterium</taxon>
    </lineage>
</organism>
<keyword evidence="1 7" id="KW-0479">Metal-binding</keyword>
<keyword evidence="6 7" id="KW-0234">DNA repair</keyword>
<feature type="domain" description="Toprim" evidence="8">
    <location>
        <begin position="82"/>
        <end position="176"/>
    </location>
</feature>
<dbReference type="InterPro" id="IPR034137">
    <property type="entry name" value="TOPRIM_RecR"/>
</dbReference>
<dbReference type="GO" id="GO:0006281">
    <property type="term" value="P:DNA repair"/>
    <property type="evidence" value="ECO:0007669"/>
    <property type="project" value="UniProtKB-UniRule"/>
</dbReference>
<reference evidence="9" key="1">
    <citation type="journal article" date="2020" name="mSystems">
        <title>Genome- and Community-Level Interaction Insights into Carbon Utilization and Element Cycling Functions of Hydrothermarchaeota in Hydrothermal Sediment.</title>
        <authorList>
            <person name="Zhou Z."/>
            <person name="Liu Y."/>
            <person name="Xu W."/>
            <person name="Pan J."/>
            <person name="Luo Z.H."/>
            <person name="Li M."/>
        </authorList>
    </citation>
    <scope>NUCLEOTIDE SEQUENCE [LARGE SCALE GENOMIC DNA]</scope>
    <source>
        <strain evidence="9">SpSt-747</strain>
    </source>
</reference>
<dbReference type="EMBL" id="DTFV01000141">
    <property type="protein sequence ID" value="HGI31614.1"/>
    <property type="molecule type" value="Genomic_DNA"/>
</dbReference>
<dbReference type="NCBIfam" id="TIGR00615">
    <property type="entry name" value="recR"/>
    <property type="match status" value="1"/>
</dbReference>
<dbReference type="SUPFAM" id="SSF111304">
    <property type="entry name" value="Recombination protein RecR"/>
    <property type="match status" value="1"/>
</dbReference>
<proteinExistence type="inferred from homology"/>
<protein>
    <recommendedName>
        <fullName evidence="7">Recombination protein RecR</fullName>
    </recommendedName>
</protein>
<dbReference type="Pfam" id="PF21176">
    <property type="entry name" value="RecR_HhH"/>
    <property type="match status" value="1"/>
</dbReference>
<evidence type="ECO:0000256" key="7">
    <source>
        <dbReference type="HAMAP-Rule" id="MF_00017"/>
    </source>
</evidence>
<evidence type="ECO:0000256" key="6">
    <source>
        <dbReference type="ARBA" id="ARBA00023204"/>
    </source>
</evidence>
<dbReference type="PANTHER" id="PTHR30446:SF0">
    <property type="entry name" value="RECOMBINATION PROTEIN RECR"/>
    <property type="match status" value="1"/>
</dbReference>
<keyword evidence="3 7" id="KW-0863">Zinc-finger</keyword>
<sequence>MQDAYPESLDRVIRAFSRLPGIGPKTAQRLAFYLVKSPSGELEELLRALEDMRRKIRFCKRCGFFSEEDLCRICQDASRDAHILCVVERPQDVFALERAGFRGRYHVLQGVLSPLSGIGPEDIRIPQLFERIQKEHIEEVILALNPSVDGEATALFLAQKLSAFPVKVTLIARGLPSGGDLEFADEVTLAQALEGRREIRMTPGKEAS</sequence>
<dbReference type="Gene3D" id="3.40.1360.10">
    <property type="match status" value="1"/>
</dbReference>
<dbReference type="Gene3D" id="6.10.250.240">
    <property type="match status" value="1"/>
</dbReference>
<accession>A0A7V3YIA7</accession>
<comment type="function">
    <text evidence="7">May play a role in DNA repair. It seems to be involved in an RecBC-independent recombinational process of DNA repair. It may act with RecF and RecO.</text>
</comment>
<name>A0A7V3YIA7_9BACT</name>
<keyword evidence="2 7" id="KW-0227">DNA damage</keyword>
<gene>
    <name evidence="7 9" type="primary">recR</name>
    <name evidence="9" type="ORF">ENV30_10015</name>
</gene>
<evidence type="ECO:0000256" key="2">
    <source>
        <dbReference type="ARBA" id="ARBA00022763"/>
    </source>
</evidence>
<dbReference type="PROSITE" id="PS50880">
    <property type="entry name" value="TOPRIM"/>
    <property type="match status" value="1"/>
</dbReference>
<evidence type="ECO:0000313" key="9">
    <source>
        <dbReference type="EMBL" id="HGI31614.1"/>
    </source>
</evidence>
<dbReference type="PROSITE" id="PS01300">
    <property type="entry name" value="RECR"/>
    <property type="match status" value="1"/>
</dbReference>
<dbReference type="HAMAP" id="MF_00017">
    <property type="entry name" value="RecR"/>
    <property type="match status" value="1"/>
</dbReference>
<dbReference type="PANTHER" id="PTHR30446">
    <property type="entry name" value="RECOMBINATION PROTEIN RECR"/>
    <property type="match status" value="1"/>
</dbReference>
<dbReference type="AlphaFoldDB" id="A0A7V3YIA7"/>
<dbReference type="InterPro" id="IPR006171">
    <property type="entry name" value="TOPRIM_dom"/>
</dbReference>
<dbReference type="Pfam" id="PF02132">
    <property type="entry name" value="RecR_ZnF"/>
    <property type="match status" value="1"/>
</dbReference>
<dbReference type="CDD" id="cd01025">
    <property type="entry name" value="TOPRIM_recR"/>
    <property type="match status" value="1"/>
</dbReference>
<dbReference type="InterPro" id="IPR000093">
    <property type="entry name" value="DNA_Rcmb_RecR"/>
</dbReference>
<dbReference type="SMART" id="SM00493">
    <property type="entry name" value="TOPRIM"/>
    <property type="match status" value="1"/>
</dbReference>
<dbReference type="Gene3D" id="1.10.8.420">
    <property type="entry name" value="RecR Domain 1"/>
    <property type="match status" value="1"/>
</dbReference>
<evidence type="ECO:0000256" key="1">
    <source>
        <dbReference type="ARBA" id="ARBA00022723"/>
    </source>
</evidence>
<dbReference type="InterPro" id="IPR015967">
    <property type="entry name" value="Rcmb_RecR_Znf"/>
</dbReference>
<dbReference type="GO" id="GO:0003677">
    <property type="term" value="F:DNA binding"/>
    <property type="evidence" value="ECO:0007669"/>
    <property type="project" value="UniProtKB-UniRule"/>
</dbReference>
<comment type="similarity">
    <text evidence="7">Belongs to the RecR family.</text>
</comment>
<dbReference type="Pfam" id="PF21175">
    <property type="entry name" value="RecR_C"/>
    <property type="match status" value="1"/>
</dbReference>
<dbReference type="GO" id="GO:0006310">
    <property type="term" value="P:DNA recombination"/>
    <property type="evidence" value="ECO:0007669"/>
    <property type="project" value="UniProtKB-UniRule"/>
</dbReference>
<keyword evidence="5 7" id="KW-0233">DNA recombination</keyword>
<dbReference type="GO" id="GO:0008270">
    <property type="term" value="F:zinc ion binding"/>
    <property type="evidence" value="ECO:0007669"/>
    <property type="project" value="UniProtKB-KW"/>
</dbReference>
<dbReference type="InterPro" id="IPR023627">
    <property type="entry name" value="Rcmb_RecR"/>
</dbReference>
<feature type="zinc finger region" description="C4-type" evidence="7">
    <location>
        <begin position="59"/>
        <end position="74"/>
    </location>
</feature>
<evidence type="ECO:0000256" key="5">
    <source>
        <dbReference type="ARBA" id="ARBA00023172"/>
    </source>
</evidence>
<evidence type="ECO:0000256" key="3">
    <source>
        <dbReference type="ARBA" id="ARBA00022771"/>
    </source>
</evidence>
<evidence type="ECO:0000259" key="8">
    <source>
        <dbReference type="PROSITE" id="PS50880"/>
    </source>
</evidence>